<keyword evidence="9" id="KW-0007">Acetylation</keyword>
<keyword evidence="2" id="KW-0597">Phosphoprotein</keyword>
<dbReference type="FunCoup" id="G3T5G0">
    <property type="interactions" value="1244"/>
</dbReference>
<evidence type="ECO:0000256" key="3">
    <source>
        <dbReference type="ARBA" id="ARBA00022723"/>
    </source>
</evidence>
<dbReference type="PANTHER" id="PTHR15856">
    <property type="entry name" value="PHD FINGER PROTEIN 20-RELATED"/>
    <property type="match status" value="1"/>
</dbReference>
<dbReference type="FunFam" id="3.30.40.10:FF:000196">
    <property type="entry name" value="PHD finger protein 20 (Predicted)"/>
    <property type="match status" value="1"/>
</dbReference>
<feature type="compositionally biased region" description="Basic and acidic residues" evidence="17">
    <location>
        <begin position="482"/>
        <end position="493"/>
    </location>
</feature>
<dbReference type="InterPro" id="IPR011011">
    <property type="entry name" value="Znf_FYVE_PHD"/>
</dbReference>
<evidence type="ECO:0000256" key="7">
    <source>
        <dbReference type="ARBA" id="ARBA00022843"/>
    </source>
</evidence>
<dbReference type="Gene3D" id="3.30.40.10">
    <property type="entry name" value="Zinc/RING finger domain, C3HC4 (zinc finger)"/>
    <property type="match status" value="1"/>
</dbReference>
<feature type="region of interest" description="Disordered" evidence="17">
    <location>
        <begin position="482"/>
        <end position="637"/>
    </location>
</feature>
<dbReference type="InterPro" id="IPR043449">
    <property type="entry name" value="PHF20-like"/>
</dbReference>
<dbReference type="FunFam" id="2.30.30.140:FF:000043">
    <property type="entry name" value="PHD finger protein 20 (Predicted)"/>
    <property type="match status" value="1"/>
</dbReference>
<dbReference type="GeneTree" id="ENSGT00940000156477"/>
<dbReference type="GO" id="GO:0031965">
    <property type="term" value="C:nuclear membrane"/>
    <property type="evidence" value="ECO:0007669"/>
    <property type="project" value="Ensembl"/>
</dbReference>
<keyword evidence="6" id="KW-0862">Zinc</keyword>
<evidence type="ECO:0000313" key="19">
    <source>
        <dbReference type="Ensembl" id="ENSLAFP00000008668.3"/>
    </source>
</evidence>
<keyword evidence="4" id="KW-0677">Repeat</keyword>
<dbReference type="GO" id="GO:0003677">
    <property type="term" value="F:DNA binding"/>
    <property type="evidence" value="ECO:0007669"/>
    <property type="project" value="UniProtKB-KW"/>
</dbReference>
<evidence type="ECO:0000256" key="4">
    <source>
        <dbReference type="ARBA" id="ARBA00022737"/>
    </source>
</evidence>
<dbReference type="PANTHER" id="PTHR15856:SF27">
    <property type="entry name" value="PHD FINGER PROTEIN 20"/>
    <property type="match status" value="1"/>
</dbReference>
<dbReference type="GO" id="GO:0005829">
    <property type="term" value="C:cytosol"/>
    <property type="evidence" value="ECO:0007669"/>
    <property type="project" value="Ensembl"/>
</dbReference>
<keyword evidence="10" id="KW-0805">Transcription regulation</keyword>
<dbReference type="InterPro" id="IPR019786">
    <property type="entry name" value="Zinc_finger_PHD-type_CS"/>
</dbReference>
<dbReference type="Gene3D" id="2.30.30.140">
    <property type="match status" value="2"/>
</dbReference>
<dbReference type="OMA" id="KCMARWS"/>
<dbReference type="CDD" id="cd15634">
    <property type="entry name" value="PHD_PHF20"/>
    <property type="match status" value="1"/>
</dbReference>
<dbReference type="PROSITE" id="PS01359">
    <property type="entry name" value="ZF_PHD_1"/>
    <property type="match status" value="1"/>
</dbReference>
<evidence type="ECO:0000259" key="18">
    <source>
        <dbReference type="PROSITE" id="PS50157"/>
    </source>
</evidence>
<keyword evidence="20" id="KW-1185">Reference proteome</keyword>
<dbReference type="Pfam" id="PF18115">
    <property type="entry name" value="Tudor_3"/>
    <property type="match status" value="1"/>
</dbReference>
<feature type="compositionally biased region" description="Basic and acidic residues" evidence="17">
    <location>
        <begin position="901"/>
        <end position="932"/>
    </location>
</feature>
<dbReference type="Proteomes" id="UP000007646">
    <property type="component" value="Unassembled WGS sequence"/>
</dbReference>
<protein>
    <recommendedName>
        <fullName evidence="15">PHD finger protein 20</fullName>
    </recommendedName>
</protein>
<comment type="subcellular location">
    <subcellularLocation>
        <location evidence="1">Nucleus</location>
    </subcellularLocation>
</comment>
<dbReference type="SMART" id="SM00249">
    <property type="entry name" value="PHD"/>
    <property type="match status" value="1"/>
</dbReference>
<dbReference type="InterPro" id="IPR041297">
    <property type="entry name" value="Crb2_Tudor"/>
</dbReference>
<dbReference type="CDD" id="cd20453">
    <property type="entry name" value="Tudor_PHF20"/>
    <property type="match status" value="1"/>
</dbReference>
<dbReference type="eggNOG" id="KOG1844">
    <property type="taxonomic scope" value="Eukaryota"/>
</dbReference>
<dbReference type="InParanoid" id="G3T5G0"/>
<dbReference type="CDD" id="cd20104">
    <property type="entry name" value="MBT_PHF20L1-like"/>
    <property type="match status" value="1"/>
</dbReference>
<dbReference type="STRING" id="9785.ENSLAFP00000008668"/>
<evidence type="ECO:0000256" key="5">
    <source>
        <dbReference type="ARBA" id="ARBA00022771"/>
    </source>
</evidence>
<dbReference type="Ensembl" id="ENSLAFT00000010349.3">
    <property type="protein sequence ID" value="ENSLAFP00000008668.3"/>
    <property type="gene ID" value="ENSLAFG00000010350.3"/>
</dbReference>
<dbReference type="InterPro" id="IPR022255">
    <property type="entry name" value="PHF20_AT-hook"/>
</dbReference>
<evidence type="ECO:0000256" key="13">
    <source>
        <dbReference type="ARBA" id="ARBA00023163"/>
    </source>
</evidence>
<dbReference type="FunFam" id="2.30.30.140:FF:000049">
    <property type="entry name" value="PHD finger protein 20 (Predicted)"/>
    <property type="match status" value="1"/>
</dbReference>
<reference evidence="19" key="3">
    <citation type="submission" date="2025-09" db="UniProtKB">
        <authorList>
            <consortium name="Ensembl"/>
        </authorList>
    </citation>
    <scope>IDENTIFICATION</scope>
    <source>
        <strain evidence="19">Isolate ISIS603380</strain>
    </source>
</reference>
<gene>
    <name evidence="19" type="primary">PHF20</name>
</gene>
<keyword evidence="7" id="KW-0832">Ubl conjugation</keyword>
<dbReference type="InterPro" id="IPR002999">
    <property type="entry name" value="Tudor"/>
</dbReference>
<evidence type="ECO:0000256" key="17">
    <source>
        <dbReference type="SAM" id="MobiDB-lite"/>
    </source>
</evidence>
<evidence type="ECO:0000256" key="2">
    <source>
        <dbReference type="ARBA" id="ARBA00022553"/>
    </source>
</evidence>
<feature type="compositionally biased region" description="Basic and acidic residues" evidence="17">
    <location>
        <begin position="297"/>
        <end position="325"/>
    </location>
</feature>
<feature type="region of interest" description="Disordered" evidence="17">
    <location>
        <begin position="142"/>
        <end position="336"/>
    </location>
</feature>
<feature type="domain" description="C2H2-type" evidence="18">
    <location>
        <begin position="455"/>
        <end position="485"/>
    </location>
</feature>
<keyword evidence="5 16" id="KW-0863">Zinc-finger</keyword>
<keyword evidence="11" id="KW-0238">DNA-binding</keyword>
<dbReference type="GO" id="GO:0071339">
    <property type="term" value="C:MLL1 complex"/>
    <property type="evidence" value="ECO:0007669"/>
    <property type="project" value="Ensembl"/>
</dbReference>
<dbReference type="InterPro" id="IPR013083">
    <property type="entry name" value="Znf_RING/FYVE/PHD"/>
</dbReference>
<sequence length="1025" mass="116418">MTKHPPNRRGISFEVGAQLEARDRLKNWYPAHIEDIDYEEGKVLIHFKRWNHRYDEWFCWDSPYLRPLEKIQLRKEGLHEEEGSSEFQINEQVLACWSDCRFYPAKVTAVNKDGTYTVKFYDGVVQTVKHIHVKAFSKDQNIVGNARPKETDHKSLSSSPDKREKFKEQRKATVNVKKDKEDKALKTEKRPKQPDKEGKVIGSEKGKVSEKNLPKNEKEDKENISENDREYSGDAQVDKKPENDIAKSPQENLKEPKRKRGRPPSIAPTAVDSNSQTLQPITLELRRRKISKGSEVPLKRPRLDRSSPQEKSKNYSESADKDLSRRRSSRLSTNGTHEILDPDVVVSNLVNTVDTDPLQDTSSCAKESEEGQLKSPLEAGQVSSALTCHSFGDGLGATGLELNSKSMGENAMKTEPASSLAELQDISTITVTNTFKKTGDFVTSKASTVDLDHKFRCKVVDCLKFFRKAKLLHYHMKYFHGMEKSPEPEESPGKRHVQTRGSSASDKASQDSLARKRVSASSPSNAYISGKHREQALDWSDKEKNKEKKFKDFVKVKPKKKKKKKKKAKPECPCSEEISDTSQEPSPPKAFAVTKCGTSHKPGVHMSPQLHGSESGNHKGKVKVPEEDNLSESSSESLLWSDEDYVQDVDVTTNPDEELDGDDRYDFEVVRCICEVQEENDFMIQCEECQCWQHGVCMGLLEENVPEKYTCYVCQDPPGQRPGFKYWYDKEWLSRGRMHGLAFLEENYSHQNAKKIVATHQLLGDVQRVIEVLHGLQLKMSILQSREHPDLQLWCQPWKQRSGEGRSHSKHIRAAEAKSTDDAPSYRTLNGAVEKALPLPRSMEESYITSEHCYQKPRAYYPAVEQKLVVETRGSALDDAVNPLHENGDDSLSPRLGWPLDQDRSRGDSDPKPSSPKVREYVSQKVPPEEAPARKLLDRGGEGLLSSQHQWQFNLLTHVESLQDEVTHRMDSIEKELDVLESWLDYTGELEPPEPLARLPQLKHCIKQLLTDLGKVQQIALCCSS</sequence>
<organism evidence="19 20">
    <name type="scientific">Loxodonta africana</name>
    <name type="common">African elephant</name>
    <dbReference type="NCBI Taxonomy" id="9785"/>
    <lineage>
        <taxon>Eukaryota</taxon>
        <taxon>Metazoa</taxon>
        <taxon>Chordata</taxon>
        <taxon>Craniata</taxon>
        <taxon>Vertebrata</taxon>
        <taxon>Euteleostomi</taxon>
        <taxon>Mammalia</taxon>
        <taxon>Eutheria</taxon>
        <taxon>Afrotheria</taxon>
        <taxon>Proboscidea</taxon>
        <taxon>Elephantidae</taxon>
        <taxon>Loxodonta</taxon>
    </lineage>
</organism>
<evidence type="ECO:0000256" key="16">
    <source>
        <dbReference type="PROSITE-ProRule" id="PRU00042"/>
    </source>
</evidence>
<dbReference type="SUPFAM" id="SSF63748">
    <property type="entry name" value="Tudor/PWWP/MBT"/>
    <property type="match status" value="2"/>
</dbReference>
<feature type="compositionally biased region" description="Polar residues" evidence="17">
    <location>
        <begin position="271"/>
        <end position="280"/>
    </location>
</feature>
<feature type="region of interest" description="Disordered" evidence="17">
    <location>
        <begin position="879"/>
        <end position="932"/>
    </location>
</feature>
<accession>G3T5G0</accession>
<evidence type="ECO:0000313" key="20">
    <source>
        <dbReference type="Proteomes" id="UP000007646"/>
    </source>
</evidence>
<dbReference type="GO" id="GO:0044545">
    <property type="term" value="C:NSL complex"/>
    <property type="evidence" value="ECO:0007669"/>
    <property type="project" value="Ensembl"/>
</dbReference>
<feature type="compositionally biased region" description="Basic and acidic residues" evidence="17">
    <location>
        <begin position="147"/>
        <end position="245"/>
    </location>
</feature>
<evidence type="ECO:0000256" key="11">
    <source>
        <dbReference type="ARBA" id="ARBA00023125"/>
    </source>
</evidence>
<dbReference type="AlphaFoldDB" id="G3T5G0"/>
<evidence type="ECO:0000256" key="9">
    <source>
        <dbReference type="ARBA" id="ARBA00022990"/>
    </source>
</evidence>
<keyword evidence="3" id="KW-0479">Metal-binding</keyword>
<dbReference type="GO" id="GO:0006357">
    <property type="term" value="P:regulation of transcription by RNA polymerase II"/>
    <property type="evidence" value="ECO:0007669"/>
    <property type="project" value="TreeGrafter"/>
</dbReference>
<feature type="region of interest" description="Disordered" evidence="17">
    <location>
        <begin position="355"/>
        <end position="376"/>
    </location>
</feature>
<feature type="region of interest" description="Disordered" evidence="17">
    <location>
        <begin position="801"/>
        <end position="826"/>
    </location>
</feature>
<feature type="compositionally biased region" description="Basic residues" evidence="17">
    <location>
        <begin position="556"/>
        <end position="568"/>
    </location>
</feature>
<evidence type="ECO:0000256" key="6">
    <source>
        <dbReference type="ARBA" id="ARBA00022833"/>
    </source>
</evidence>
<feature type="compositionally biased region" description="Polar residues" evidence="17">
    <location>
        <begin position="355"/>
        <end position="365"/>
    </location>
</feature>
<keyword evidence="13" id="KW-0804">Transcription</keyword>
<evidence type="ECO:0000256" key="14">
    <source>
        <dbReference type="ARBA" id="ARBA00023242"/>
    </source>
</evidence>
<reference evidence="19" key="2">
    <citation type="submission" date="2025-08" db="UniProtKB">
        <authorList>
            <consortium name="Ensembl"/>
        </authorList>
    </citation>
    <scope>IDENTIFICATION</scope>
    <source>
        <strain evidence="19">Isolate ISIS603380</strain>
    </source>
</reference>
<reference evidence="19 20" key="1">
    <citation type="submission" date="2009-06" db="EMBL/GenBank/DDBJ databases">
        <title>The Genome Sequence of Loxodonta africana (African elephant).</title>
        <authorList>
            <person name="Di Palma F."/>
            <person name="Heiman D."/>
            <person name="Young S."/>
            <person name="Johnson J."/>
            <person name="Lander E.S."/>
            <person name="Lindblad-Toh K."/>
        </authorList>
    </citation>
    <scope>NUCLEOTIDE SEQUENCE [LARGE SCALE GENOMIC DNA]</scope>
    <source>
        <strain evidence="19 20">Isolate ISIS603380</strain>
    </source>
</reference>
<feature type="compositionally biased region" description="Polar residues" evidence="17">
    <location>
        <begin position="499"/>
        <end position="512"/>
    </location>
</feature>
<dbReference type="Pfam" id="PF20826">
    <property type="entry name" value="PHD_5"/>
    <property type="match status" value="1"/>
</dbReference>
<evidence type="ECO:0000256" key="8">
    <source>
        <dbReference type="ARBA" id="ARBA00022853"/>
    </source>
</evidence>
<dbReference type="Pfam" id="PF12618">
    <property type="entry name" value="PHF20_AT-hook"/>
    <property type="match status" value="1"/>
</dbReference>
<keyword evidence="14" id="KW-0539">Nucleus</keyword>
<evidence type="ECO:0000256" key="15">
    <source>
        <dbReference type="ARBA" id="ARBA00068742"/>
    </source>
</evidence>
<dbReference type="InterPro" id="IPR001965">
    <property type="entry name" value="Znf_PHD"/>
</dbReference>
<dbReference type="GO" id="GO:0006325">
    <property type="term" value="P:chromatin organization"/>
    <property type="evidence" value="ECO:0007669"/>
    <property type="project" value="UniProtKB-KW"/>
</dbReference>
<evidence type="ECO:0000256" key="12">
    <source>
        <dbReference type="ARBA" id="ARBA00023157"/>
    </source>
</evidence>
<evidence type="ECO:0000256" key="1">
    <source>
        <dbReference type="ARBA" id="ARBA00004123"/>
    </source>
</evidence>
<dbReference type="SUPFAM" id="SSF57903">
    <property type="entry name" value="FYVE/PHD zinc finger"/>
    <property type="match status" value="1"/>
</dbReference>
<feature type="compositionally biased region" description="Basic and acidic residues" evidence="17">
    <location>
        <begin position="801"/>
        <end position="821"/>
    </location>
</feature>
<dbReference type="HOGENOM" id="CLU_012707_0_0_1"/>
<dbReference type="PROSITE" id="PS00028">
    <property type="entry name" value="ZINC_FINGER_C2H2_1"/>
    <property type="match status" value="1"/>
</dbReference>
<keyword evidence="12" id="KW-1015">Disulfide bond</keyword>
<name>G3T5G0_LOXAF</name>
<dbReference type="SMART" id="SM00333">
    <property type="entry name" value="TUDOR"/>
    <property type="match status" value="2"/>
</dbReference>
<evidence type="ECO:0000256" key="10">
    <source>
        <dbReference type="ARBA" id="ARBA00023015"/>
    </source>
</evidence>
<keyword evidence="8" id="KW-0156">Chromatin regulator</keyword>
<feature type="compositionally biased region" description="Basic and acidic residues" evidence="17">
    <location>
        <begin position="531"/>
        <end position="555"/>
    </location>
</feature>
<dbReference type="GO" id="GO:0008270">
    <property type="term" value="F:zinc ion binding"/>
    <property type="evidence" value="ECO:0007669"/>
    <property type="project" value="UniProtKB-KW"/>
</dbReference>
<proteinExistence type="predicted"/>
<dbReference type="PROSITE" id="PS50157">
    <property type="entry name" value="ZINC_FINGER_C2H2_2"/>
    <property type="match status" value="1"/>
</dbReference>
<dbReference type="InterPro" id="IPR013087">
    <property type="entry name" value="Znf_C2H2_type"/>
</dbReference>